<sequence length="390" mass="43378">MGVHQPASGILFASTRTHMSAPRAVEAPLNEPEPDLPMHCWRRAQGCSSFPDPGNVAIAVKTGATEAVEKIPMLMGTTLKCANNVMIFSDLEQNIAGYEIHDALADIPQSVMEGNSDFDFYHKLKDAQKYGQIAKMLRETHDPRISSDLASWTLDKYKQLHILEKLYAAHPDKDWYMMIDADTYIVWPNLLTWITQLPDPTISKLYLGSTANVGEIKFAHGGSGILLSQATMHEFAVVNKGVAASWDKPMHDECCGDYVIALALKKMGILLSPSWPTINGEKPLTLPFGPTHWCQPLVTMHHAQPNEMNLIANFELSRNTTRDPLTLAELFDAMMLLRKPIPMQTVIRYAKTTRNAFNSHIPETNARSATVYTLALQKNQKMIPLIAAVG</sequence>
<keyword evidence="2" id="KW-1185">Reference proteome</keyword>
<dbReference type="EMBL" id="JAPHNI010000102">
    <property type="protein sequence ID" value="KAJ8116250.1"/>
    <property type="molecule type" value="Genomic_DNA"/>
</dbReference>
<accession>A0ACC2IM22</accession>
<name>A0ACC2IM22_9PLEO</name>
<organism evidence="1 2">
    <name type="scientific">Boeremia exigua</name>
    <dbReference type="NCBI Taxonomy" id="749465"/>
    <lineage>
        <taxon>Eukaryota</taxon>
        <taxon>Fungi</taxon>
        <taxon>Dikarya</taxon>
        <taxon>Ascomycota</taxon>
        <taxon>Pezizomycotina</taxon>
        <taxon>Dothideomycetes</taxon>
        <taxon>Pleosporomycetidae</taxon>
        <taxon>Pleosporales</taxon>
        <taxon>Pleosporineae</taxon>
        <taxon>Didymellaceae</taxon>
        <taxon>Boeremia</taxon>
    </lineage>
</organism>
<dbReference type="Proteomes" id="UP001153331">
    <property type="component" value="Unassembled WGS sequence"/>
</dbReference>
<evidence type="ECO:0000313" key="2">
    <source>
        <dbReference type="Proteomes" id="UP001153331"/>
    </source>
</evidence>
<reference evidence="1" key="1">
    <citation type="submission" date="2022-11" db="EMBL/GenBank/DDBJ databases">
        <title>Genome Sequence of Boeremia exigua.</title>
        <authorList>
            <person name="Buettner E."/>
        </authorList>
    </citation>
    <scope>NUCLEOTIDE SEQUENCE</scope>
    <source>
        <strain evidence="1">CU02</strain>
    </source>
</reference>
<protein>
    <submittedName>
        <fullName evidence="1">Uncharacterized protein</fullName>
    </submittedName>
</protein>
<comment type="caution">
    <text evidence="1">The sequence shown here is derived from an EMBL/GenBank/DDBJ whole genome shotgun (WGS) entry which is preliminary data.</text>
</comment>
<proteinExistence type="predicted"/>
<evidence type="ECO:0000313" key="1">
    <source>
        <dbReference type="EMBL" id="KAJ8116250.1"/>
    </source>
</evidence>
<gene>
    <name evidence="1" type="ORF">OPT61_g2279</name>
</gene>